<dbReference type="CDD" id="cd11304">
    <property type="entry name" value="Cadherin_repeat"/>
    <property type="match status" value="1"/>
</dbReference>
<keyword evidence="3" id="KW-0677">Repeat</keyword>
<name>A0A7J7JVS5_BUGNE</name>
<evidence type="ECO:0000256" key="2">
    <source>
        <dbReference type="ARBA" id="ARBA00022692"/>
    </source>
</evidence>
<comment type="caution">
    <text evidence="9">The sequence shown here is derived from an EMBL/GenBank/DDBJ whole genome shotgun (WGS) entry which is preliminary data.</text>
</comment>
<evidence type="ECO:0000256" key="3">
    <source>
        <dbReference type="ARBA" id="ARBA00022737"/>
    </source>
</evidence>
<keyword evidence="2" id="KW-0812">Transmembrane</keyword>
<keyword evidence="5" id="KW-1133">Transmembrane helix</keyword>
<keyword evidence="6" id="KW-0472">Membrane</keyword>
<sequence>MAPLSQRKSSSVIRTVNFSVLLQVTVKVTVRDVNDNAPQFEIIRATDADRDYAKITFQLVGGDVNAFELKDLNDGSFQLLSKVLLDYESLKKNYTLQVQASSEHMITKATVIVKLQDINDNRPVLQDFSIIVNNYR</sequence>
<evidence type="ECO:0000259" key="8">
    <source>
        <dbReference type="PROSITE" id="PS50268"/>
    </source>
</evidence>
<dbReference type="GO" id="GO:0007156">
    <property type="term" value="P:homophilic cell adhesion via plasma membrane adhesion molecules"/>
    <property type="evidence" value="ECO:0007669"/>
    <property type="project" value="InterPro"/>
</dbReference>
<evidence type="ECO:0000256" key="7">
    <source>
        <dbReference type="PROSITE-ProRule" id="PRU00043"/>
    </source>
</evidence>
<dbReference type="InterPro" id="IPR020894">
    <property type="entry name" value="Cadherin_CS"/>
</dbReference>
<dbReference type="OrthoDB" id="26203at2759"/>
<dbReference type="GO" id="GO:0005509">
    <property type="term" value="F:calcium ion binding"/>
    <property type="evidence" value="ECO:0007669"/>
    <property type="project" value="UniProtKB-UniRule"/>
</dbReference>
<evidence type="ECO:0000313" key="10">
    <source>
        <dbReference type="Proteomes" id="UP000593567"/>
    </source>
</evidence>
<dbReference type="PROSITE" id="PS50268">
    <property type="entry name" value="CADHERIN_2"/>
    <property type="match status" value="1"/>
</dbReference>
<dbReference type="PRINTS" id="PR00205">
    <property type="entry name" value="CADHERIN"/>
</dbReference>
<dbReference type="AlphaFoldDB" id="A0A7J7JVS5"/>
<feature type="domain" description="Cadherin" evidence="8">
    <location>
        <begin position="43"/>
        <end position="125"/>
    </location>
</feature>
<keyword evidence="10" id="KW-1185">Reference proteome</keyword>
<reference evidence="9" key="1">
    <citation type="submission" date="2020-06" db="EMBL/GenBank/DDBJ databases">
        <title>Draft genome of Bugula neritina, a colonial animal packing powerful symbionts and potential medicines.</title>
        <authorList>
            <person name="Rayko M."/>
        </authorList>
    </citation>
    <scope>NUCLEOTIDE SEQUENCE [LARGE SCALE GENOMIC DNA]</scope>
    <source>
        <strain evidence="9">Kwan_BN1</strain>
    </source>
</reference>
<dbReference type="PANTHER" id="PTHR24026">
    <property type="entry name" value="FAT ATYPICAL CADHERIN-RELATED"/>
    <property type="match status" value="1"/>
</dbReference>
<dbReference type="SMART" id="SM00112">
    <property type="entry name" value="CA"/>
    <property type="match status" value="1"/>
</dbReference>
<dbReference type="Proteomes" id="UP000593567">
    <property type="component" value="Unassembled WGS sequence"/>
</dbReference>
<evidence type="ECO:0000256" key="5">
    <source>
        <dbReference type="ARBA" id="ARBA00022989"/>
    </source>
</evidence>
<keyword evidence="4 7" id="KW-0106">Calcium</keyword>
<evidence type="ECO:0000256" key="1">
    <source>
        <dbReference type="ARBA" id="ARBA00004370"/>
    </source>
</evidence>
<accession>A0A7J7JVS5</accession>
<protein>
    <submittedName>
        <fullName evidence="9">GPRSTN</fullName>
    </submittedName>
</protein>
<proteinExistence type="predicted"/>
<dbReference type="InterPro" id="IPR002126">
    <property type="entry name" value="Cadherin-like_dom"/>
</dbReference>
<dbReference type="PROSITE" id="PS00232">
    <property type="entry name" value="CADHERIN_1"/>
    <property type="match status" value="2"/>
</dbReference>
<dbReference type="GO" id="GO:0005886">
    <property type="term" value="C:plasma membrane"/>
    <property type="evidence" value="ECO:0007669"/>
    <property type="project" value="InterPro"/>
</dbReference>
<evidence type="ECO:0000313" key="9">
    <source>
        <dbReference type="EMBL" id="KAF6030053.1"/>
    </source>
</evidence>
<dbReference type="SUPFAM" id="SSF49313">
    <property type="entry name" value="Cadherin-like"/>
    <property type="match status" value="1"/>
</dbReference>
<gene>
    <name evidence="9" type="ORF">EB796_011636</name>
</gene>
<dbReference type="PANTHER" id="PTHR24026:SF51">
    <property type="entry name" value="PROTOCADHERIN-LIKE WING POLARITY PROTEIN STAN"/>
    <property type="match status" value="1"/>
</dbReference>
<comment type="subcellular location">
    <subcellularLocation>
        <location evidence="1">Membrane</location>
    </subcellularLocation>
</comment>
<dbReference type="Gene3D" id="2.60.40.60">
    <property type="entry name" value="Cadherins"/>
    <property type="match status" value="1"/>
</dbReference>
<evidence type="ECO:0000256" key="6">
    <source>
        <dbReference type="ARBA" id="ARBA00023136"/>
    </source>
</evidence>
<dbReference type="InterPro" id="IPR015919">
    <property type="entry name" value="Cadherin-like_sf"/>
</dbReference>
<dbReference type="EMBL" id="VXIV02001760">
    <property type="protein sequence ID" value="KAF6030053.1"/>
    <property type="molecule type" value="Genomic_DNA"/>
</dbReference>
<evidence type="ECO:0000256" key="4">
    <source>
        <dbReference type="ARBA" id="ARBA00022837"/>
    </source>
</evidence>
<organism evidence="9 10">
    <name type="scientific">Bugula neritina</name>
    <name type="common">Brown bryozoan</name>
    <name type="synonym">Sertularia neritina</name>
    <dbReference type="NCBI Taxonomy" id="10212"/>
    <lineage>
        <taxon>Eukaryota</taxon>
        <taxon>Metazoa</taxon>
        <taxon>Spiralia</taxon>
        <taxon>Lophotrochozoa</taxon>
        <taxon>Bryozoa</taxon>
        <taxon>Gymnolaemata</taxon>
        <taxon>Cheilostomatida</taxon>
        <taxon>Flustrina</taxon>
        <taxon>Buguloidea</taxon>
        <taxon>Bugulidae</taxon>
        <taxon>Bugula</taxon>
    </lineage>
</organism>